<accession>A0A5B7G4B9</accession>
<sequence>MRKGGNPVLDVVLAGRDLNPPLCTREHLFLRDFNIFRDTNPDGPAATLFALLDSRIILGNGRENDTKTITFNN</sequence>
<keyword evidence="2" id="KW-1185">Reference proteome</keyword>
<name>A0A5B7G4B9_PORTR</name>
<comment type="caution">
    <text evidence="1">The sequence shown here is derived from an EMBL/GenBank/DDBJ whole genome shotgun (WGS) entry which is preliminary data.</text>
</comment>
<dbReference type="AlphaFoldDB" id="A0A5B7G4B9"/>
<gene>
    <name evidence="1" type="ORF">E2C01_047713</name>
</gene>
<dbReference type="Proteomes" id="UP000324222">
    <property type="component" value="Unassembled WGS sequence"/>
</dbReference>
<reference evidence="1 2" key="1">
    <citation type="submission" date="2019-05" db="EMBL/GenBank/DDBJ databases">
        <title>Another draft genome of Portunus trituberculatus and its Hox gene families provides insights of decapod evolution.</title>
        <authorList>
            <person name="Jeong J.-H."/>
            <person name="Song I."/>
            <person name="Kim S."/>
            <person name="Choi T."/>
            <person name="Kim D."/>
            <person name="Ryu S."/>
            <person name="Kim W."/>
        </authorList>
    </citation>
    <scope>NUCLEOTIDE SEQUENCE [LARGE SCALE GENOMIC DNA]</scope>
    <source>
        <tissue evidence="1">Muscle</tissue>
    </source>
</reference>
<proteinExistence type="predicted"/>
<protein>
    <submittedName>
        <fullName evidence="1">Uncharacterized protein</fullName>
    </submittedName>
</protein>
<dbReference type="EMBL" id="VSRR010011897">
    <property type="protein sequence ID" value="MPC53812.1"/>
    <property type="molecule type" value="Genomic_DNA"/>
</dbReference>
<evidence type="ECO:0000313" key="1">
    <source>
        <dbReference type="EMBL" id="MPC53812.1"/>
    </source>
</evidence>
<evidence type="ECO:0000313" key="2">
    <source>
        <dbReference type="Proteomes" id="UP000324222"/>
    </source>
</evidence>
<organism evidence="1 2">
    <name type="scientific">Portunus trituberculatus</name>
    <name type="common">Swimming crab</name>
    <name type="synonym">Neptunus trituberculatus</name>
    <dbReference type="NCBI Taxonomy" id="210409"/>
    <lineage>
        <taxon>Eukaryota</taxon>
        <taxon>Metazoa</taxon>
        <taxon>Ecdysozoa</taxon>
        <taxon>Arthropoda</taxon>
        <taxon>Crustacea</taxon>
        <taxon>Multicrustacea</taxon>
        <taxon>Malacostraca</taxon>
        <taxon>Eumalacostraca</taxon>
        <taxon>Eucarida</taxon>
        <taxon>Decapoda</taxon>
        <taxon>Pleocyemata</taxon>
        <taxon>Brachyura</taxon>
        <taxon>Eubrachyura</taxon>
        <taxon>Portunoidea</taxon>
        <taxon>Portunidae</taxon>
        <taxon>Portuninae</taxon>
        <taxon>Portunus</taxon>
    </lineage>
</organism>